<feature type="domain" description="SIS" evidence="3">
    <location>
        <begin position="25"/>
        <end position="158"/>
    </location>
</feature>
<evidence type="ECO:0000259" key="3">
    <source>
        <dbReference type="PROSITE" id="PS51464"/>
    </source>
</evidence>
<sequence length="320" mass="35977">MKDKMREAIESFQEQFRYEPKISNLVGSLAKFDKFAIFGMGGSGLIGDALNFLKPELDLLTHKGYGLPKIDLSGRLLIFISYSGNTEEVLDAFEKALEKGHHIAVISTGGELIKRAKKVGALYIEIPKTGIQPRMATGYMILAALEFFSEGSLKKELSSAAARLKNIESGGELMAKNLIGKVPVIYSSRENSALAYNWKTKFNETGKIPAFFNTFSELNHNEISGFDSISTTKDLTSKFAFIFIKDKEDHPRVTKRMKVLEDMYKKRDLLTLTVNLEGKNRSEKLINAISLIDWSAYHLAKLYIVESNEVPLIEEFKKKL</sequence>
<evidence type="ECO:0000313" key="5">
    <source>
        <dbReference type="Proteomes" id="UP000230776"/>
    </source>
</evidence>
<evidence type="ECO:0000313" key="4">
    <source>
        <dbReference type="EMBL" id="PIR98526.1"/>
    </source>
</evidence>
<keyword evidence="2 4" id="KW-0413">Isomerase</keyword>
<dbReference type="Gene3D" id="3.40.50.10490">
    <property type="entry name" value="Glucose-6-phosphate isomerase like protein, domain 1"/>
    <property type="match status" value="2"/>
</dbReference>
<accession>A0A2H0VHG2</accession>
<organism evidence="4 5">
    <name type="scientific">Candidatus Colwellbacteria bacterium CG10_big_fil_rev_8_21_14_0_10_41_28</name>
    <dbReference type="NCBI Taxonomy" id="1974539"/>
    <lineage>
        <taxon>Bacteria</taxon>
        <taxon>Candidatus Colwelliibacteriota</taxon>
    </lineage>
</organism>
<dbReference type="GO" id="GO:0004476">
    <property type="term" value="F:mannose-6-phosphate isomerase activity"/>
    <property type="evidence" value="ECO:0007669"/>
    <property type="project" value="InterPro"/>
</dbReference>
<dbReference type="InterPro" id="IPR046348">
    <property type="entry name" value="SIS_dom_sf"/>
</dbReference>
<dbReference type="GO" id="GO:0097367">
    <property type="term" value="F:carbohydrate derivative binding"/>
    <property type="evidence" value="ECO:0007669"/>
    <property type="project" value="InterPro"/>
</dbReference>
<dbReference type="InterPro" id="IPR001347">
    <property type="entry name" value="SIS_dom"/>
</dbReference>
<dbReference type="EMBL" id="PFAG01000013">
    <property type="protein sequence ID" value="PIR98526.1"/>
    <property type="molecule type" value="Genomic_DNA"/>
</dbReference>
<dbReference type="SUPFAM" id="SSF53697">
    <property type="entry name" value="SIS domain"/>
    <property type="match status" value="1"/>
</dbReference>
<dbReference type="GO" id="GO:1901135">
    <property type="term" value="P:carbohydrate derivative metabolic process"/>
    <property type="evidence" value="ECO:0007669"/>
    <property type="project" value="InterPro"/>
</dbReference>
<dbReference type="InterPro" id="IPR019490">
    <property type="entry name" value="Glu6P/Mann6P_isomerase_C"/>
</dbReference>
<dbReference type="GO" id="GO:0004347">
    <property type="term" value="F:glucose-6-phosphate isomerase activity"/>
    <property type="evidence" value="ECO:0007669"/>
    <property type="project" value="InterPro"/>
</dbReference>
<comment type="similarity">
    <text evidence="1">Belongs to the PGI/PMI family.</text>
</comment>
<dbReference type="AlphaFoldDB" id="A0A2H0VHG2"/>
<protein>
    <submittedName>
        <fullName evidence="4">Bifunctional phosphoglucose/phosphomannose isomerase</fullName>
    </submittedName>
</protein>
<name>A0A2H0VHG2_9BACT</name>
<dbReference type="GO" id="GO:0005975">
    <property type="term" value="P:carbohydrate metabolic process"/>
    <property type="evidence" value="ECO:0007669"/>
    <property type="project" value="InterPro"/>
</dbReference>
<dbReference type="PROSITE" id="PS51464">
    <property type="entry name" value="SIS"/>
    <property type="match status" value="1"/>
</dbReference>
<dbReference type="Proteomes" id="UP000230776">
    <property type="component" value="Unassembled WGS sequence"/>
</dbReference>
<gene>
    <name evidence="4" type="ORF">COT88_01140</name>
</gene>
<dbReference type="NCBIfam" id="TIGR02128">
    <property type="entry name" value="G6PI_arch"/>
    <property type="match status" value="1"/>
</dbReference>
<reference evidence="5" key="1">
    <citation type="submission" date="2017-09" db="EMBL/GenBank/DDBJ databases">
        <title>Depth-based differentiation of microbial function through sediment-hosted aquifers and enrichment of novel symbionts in the deep terrestrial subsurface.</title>
        <authorList>
            <person name="Probst A.J."/>
            <person name="Ladd B."/>
            <person name="Jarett J.K."/>
            <person name="Geller-Mcgrath D.E."/>
            <person name="Sieber C.M.K."/>
            <person name="Emerson J.B."/>
            <person name="Anantharaman K."/>
            <person name="Thomas B.C."/>
            <person name="Malmstrom R."/>
            <person name="Stieglmeier M."/>
            <person name="Klingl A."/>
            <person name="Woyke T."/>
            <person name="Ryan C.M."/>
            <person name="Banfield J.F."/>
        </authorList>
    </citation>
    <scope>NUCLEOTIDE SEQUENCE [LARGE SCALE GENOMIC DNA]</scope>
</reference>
<dbReference type="Pfam" id="PF10432">
    <property type="entry name" value="bact-PGI_C"/>
    <property type="match status" value="1"/>
</dbReference>
<comment type="caution">
    <text evidence="4">The sequence shown here is derived from an EMBL/GenBank/DDBJ whole genome shotgun (WGS) entry which is preliminary data.</text>
</comment>
<dbReference type="CDD" id="cd05637">
    <property type="entry name" value="SIS_PGI_PMI_2"/>
    <property type="match status" value="1"/>
</dbReference>
<evidence type="ECO:0000256" key="2">
    <source>
        <dbReference type="ARBA" id="ARBA00023235"/>
    </source>
</evidence>
<proteinExistence type="inferred from homology"/>
<evidence type="ECO:0000256" key="1">
    <source>
        <dbReference type="ARBA" id="ARBA00010523"/>
    </source>
</evidence>